<dbReference type="GO" id="GO:0016787">
    <property type="term" value="F:hydrolase activity"/>
    <property type="evidence" value="ECO:0007669"/>
    <property type="project" value="UniProtKB-KW"/>
</dbReference>
<dbReference type="InterPro" id="IPR011650">
    <property type="entry name" value="Peptidase_M20_dimer"/>
</dbReference>
<evidence type="ECO:0000256" key="6">
    <source>
        <dbReference type="ARBA" id="ARBA00022833"/>
    </source>
</evidence>
<dbReference type="EMBL" id="CP162551">
    <property type="protein sequence ID" value="XDI36940.1"/>
    <property type="molecule type" value="Genomic_DNA"/>
</dbReference>
<keyword evidence="6" id="KW-0862">Zinc</keyword>
<keyword evidence="7" id="KW-0170">Cobalt</keyword>
<dbReference type="SUPFAM" id="SSF53187">
    <property type="entry name" value="Zn-dependent exopeptidases"/>
    <property type="match status" value="1"/>
</dbReference>
<comment type="cofactor">
    <cofactor evidence="2">
        <name>Zn(2+)</name>
        <dbReference type="ChEBI" id="CHEBI:29105"/>
    </cofactor>
</comment>
<evidence type="ECO:0000256" key="4">
    <source>
        <dbReference type="ARBA" id="ARBA00022723"/>
    </source>
</evidence>
<dbReference type="NCBIfam" id="NF005306">
    <property type="entry name" value="PRK06837.1"/>
    <property type="match status" value="1"/>
</dbReference>
<comment type="cofactor">
    <cofactor evidence="1">
        <name>Co(2+)</name>
        <dbReference type="ChEBI" id="CHEBI:48828"/>
    </cofactor>
</comment>
<dbReference type="InterPro" id="IPR050072">
    <property type="entry name" value="Peptidase_M20A"/>
</dbReference>
<comment type="similarity">
    <text evidence="3">Belongs to the peptidase M20A family.</text>
</comment>
<dbReference type="Pfam" id="PF07687">
    <property type="entry name" value="M20_dimer"/>
    <property type="match status" value="1"/>
</dbReference>
<organism evidence="9">
    <name type="scientific">Alkalihalophilus sp. As8PL</name>
    <dbReference type="NCBI Taxonomy" id="3237103"/>
    <lineage>
        <taxon>Bacteria</taxon>
        <taxon>Bacillati</taxon>
        <taxon>Bacillota</taxon>
        <taxon>Bacilli</taxon>
        <taxon>Bacillales</taxon>
        <taxon>Bacillaceae</taxon>
        <taxon>Alkalihalophilus</taxon>
    </lineage>
</organism>
<dbReference type="NCBIfam" id="TIGR01910">
    <property type="entry name" value="DapE-ArgE"/>
    <property type="match status" value="1"/>
</dbReference>
<protein>
    <submittedName>
        <fullName evidence="9">Peptidase</fullName>
    </submittedName>
</protein>
<dbReference type="Gene3D" id="3.40.630.10">
    <property type="entry name" value="Zn peptidases"/>
    <property type="match status" value="1"/>
</dbReference>
<dbReference type="InterPro" id="IPR002933">
    <property type="entry name" value="Peptidase_M20"/>
</dbReference>
<name>A0AB39BSJ2_9BACI</name>
<keyword evidence="5" id="KW-0378">Hydrolase</keyword>
<evidence type="ECO:0000256" key="7">
    <source>
        <dbReference type="ARBA" id="ARBA00023285"/>
    </source>
</evidence>
<evidence type="ECO:0000256" key="1">
    <source>
        <dbReference type="ARBA" id="ARBA00001941"/>
    </source>
</evidence>
<evidence type="ECO:0000259" key="8">
    <source>
        <dbReference type="Pfam" id="PF07687"/>
    </source>
</evidence>
<dbReference type="Gene3D" id="3.30.70.360">
    <property type="match status" value="1"/>
</dbReference>
<dbReference type="PANTHER" id="PTHR43808">
    <property type="entry name" value="ACETYLORNITHINE DEACETYLASE"/>
    <property type="match status" value="1"/>
</dbReference>
<evidence type="ECO:0000256" key="5">
    <source>
        <dbReference type="ARBA" id="ARBA00022801"/>
    </source>
</evidence>
<evidence type="ECO:0000313" key="9">
    <source>
        <dbReference type="EMBL" id="XDI36940.1"/>
    </source>
</evidence>
<dbReference type="PANTHER" id="PTHR43808:SF25">
    <property type="entry name" value="PEPTIDASE M20 DIMERISATION DOMAIN-CONTAINING PROTEIN"/>
    <property type="match status" value="1"/>
</dbReference>
<gene>
    <name evidence="9" type="ORF">AB3N04_20085</name>
</gene>
<dbReference type="AlphaFoldDB" id="A0AB39BSJ2"/>
<keyword evidence="4" id="KW-0479">Metal-binding</keyword>
<dbReference type="InterPro" id="IPR036264">
    <property type="entry name" value="Bact_exopeptidase_dim_dom"/>
</dbReference>
<dbReference type="SUPFAM" id="SSF55031">
    <property type="entry name" value="Bacterial exopeptidase dimerisation domain"/>
    <property type="match status" value="1"/>
</dbReference>
<dbReference type="RefSeq" id="WP_368504320.1">
    <property type="nucleotide sequence ID" value="NZ_CP162551.1"/>
</dbReference>
<feature type="domain" description="Peptidase M20 dimerisation" evidence="8">
    <location>
        <begin position="206"/>
        <end position="317"/>
    </location>
</feature>
<proteinExistence type="inferred from homology"/>
<evidence type="ECO:0000256" key="3">
    <source>
        <dbReference type="ARBA" id="ARBA00006247"/>
    </source>
</evidence>
<sequence>MSKQQADVKRKIQASIHSKKNEMIQLLRSFVQAESTQGNERYAQTLVIETLQEMGLDVDVWEPDGGELKGHRYFASSREEFTGSPNVVGVMRGKGEGRSIILNGHIDVVPAGDKTQWIDHPFSGIVKEGKMFGRGVTDMKGGNVALLLAIQAIQAAGIELKGDVIFQSVIEEESGGCGTLATLLRGYKADAAIIPEPTNMKFFPKQQGSMWFKVHVKGLSAHGGTRYAGVSAIEKSLVVVEHIRELERVRNARITDPLYKNIPIPIPINIGKIYGGEWPSSVPDLVTIEGRFGVSPEETIDEAKEEMKRWLEALCEADAWFSEHPPTLEWFGARWLPGSLDPEHAFMKLLSEKYEDVTGREATIEASPWGTDGGLLTEIGQIPTIVFGPGVTEKAHFPNEYILLEDIFTCAEIIAETIIEWCEVSK</sequence>
<dbReference type="NCBIfam" id="NF005373">
    <property type="entry name" value="PRK06915.1"/>
    <property type="match status" value="1"/>
</dbReference>
<reference evidence="9" key="1">
    <citation type="submission" date="2024-07" db="EMBL/GenBank/DDBJ databases">
        <title>Identification and characteristics of an arsenic-resistant bacterial isolate, which belongs to a novel species.</title>
        <authorList>
            <person name="Juszczyk A."/>
            <person name="Kowalczyk A."/>
            <person name="Was K."/>
            <person name="Kosowicz W."/>
            <person name="Budzyn A."/>
            <person name="Latowski D."/>
        </authorList>
    </citation>
    <scope>NUCLEOTIDE SEQUENCE</scope>
    <source>
        <strain evidence="9">As8PL</strain>
    </source>
</reference>
<evidence type="ECO:0000256" key="2">
    <source>
        <dbReference type="ARBA" id="ARBA00001947"/>
    </source>
</evidence>
<accession>A0AB39BSJ2</accession>
<dbReference type="GO" id="GO:0046872">
    <property type="term" value="F:metal ion binding"/>
    <property type="evidence" value="ECO:0007669"/>
    <property type="project" value="UniProtKB-KW"/>
</dbReference>
<dbReference type="InterPro" id="IPR010182">
    <property type="entry name" value="ArgE/DapE"/>
</dbReference>
<dbReference type="Pfam" id="PF01546">
    <property type="entry name" value="Peptidase_M20"/>
    <property type="match status" value="1"/>
</dbReference>